<dbReference type="InterPro" id="IPR017896">
    <property type="entry name" value="4Fe4S_Fe-S-bd"/>
</dbReference>
<dbReference type="InterPro" id="IPR009051">
    <property type="entry name" value="Helical_ferredxn"/>
</dbReference>
<evidence type="ECO:0000256" key="2">
    <source>
        <dbReference type="ARBA" id="ARBA00022723"/>
    </source>
</evidence>
<keyword evidence="3" id="KW-0560">Oxidoreductase</keyword>
<gene>
    <name evidence="8" type="ORF">DFO77_10260</name>
</gene>
<evidence type="ECO:0000313" key="8">
    <source>
        <dbReference type="EMBL" id="RCW38906.1"/>
    </source>
</evidence>
<dbReference type="PANTHER" id="PTHR43255">
    <property type="entry name" value="IRON-SULFUR-BINDING OXIDOREDUCTASE FADF-RELATED-RELATED"/>
    <property type="match status" value="1"/>
</dbReference>
<feature type="domain" description="4Fe-4S ferredoxin-type" evidence="7">
    <location>
        <begin position="247"/>
        <end position="278"/>
    </location>
</feature>
<keyword evidence="6" id="KW-1133">Transmembrane helix</keyword>
<feature type="transmembrane region" description="Helical" evidence="6">
    <location>
        <begin position="64"/>
        <end position="90"/>
    </location>
</feature>
<evidence type="ECO:0000256" key="1">
    <source>
        <dbReference type="ARBA" id="ARBA00022485"/>
    </source>
</evidence>
<evidence type="ECO:0000256" key="5">
    <source>
        <dbReference type="ARBA" id="ARBA00023014"/>
    </source>
</evidence>
<dbReference type="InterPro" id="IPR004017">
    <property type="entry name" value="Cys_rich_dom"/>
</dbReference>
<dbReference type="AlphaFoldDB" id="A0A368VCR4"/>
<protein>
    <submittedName>
        <fullName evidence="8">Fe-S oxidoreductase</fullName>
    </submittedName>
</protein>
<evidence type="ECO:0000256" key="3">
    <source>
        <dbReference type="ARBA" id="ARBA00023002"/>
    </source>
</evidence>
<keyword evidence="1" id="KW-0004">4Fe-4S</keyword>
<reference evidence="8 9" key="1">
    <citation type="submission" date="2018-07" db="EMBL/GenBank/DDBJ databases">
        <title>Freshwater and sediment microbial communities from various areas in North America, analyzing microbe dynamics in response to fracking.</title>
        <authorList>
            <person name="Lamendella R."/>
        </authorList>
    </citation>
    <scope>NUCLEOTIDE SEQUENCE [LARGE SCALE GENOMIC DNA]</scope>
    <source>
        <strain evidence="8 9">160A</strain>
    </source>
</reference>
<dbReference type="GO" id="GO:0051539">
    <property type="term" value="F:4 iron, 4 sulfur cluster binding"/>
    <property type="evidence" value="ECO:0007669"/>
    <property type="project" value="UniProtKB-KW"/>
</dbReference>
<dbReference type="PROSITE" id="PS00198">
    <property type="entry name" value="4FE4S_FER_1"/>
    <property type="match status" value="1"/>
</dbReference>
<dbReference type="Pfam" id="PF02754">
    <property type="entry name" value="CCG"/>
    <property type="match status" value="2"/>
</dbReference>
<organism evidence="8 9">
    <name type="scientific">Marinilabilia salmonicolor</name>
    <dbReference type="NCBI Taxonomy" id="989"/>
    <lineage>
        <taxon>Bacteria</taxon>
        <taxon>Pseudomonadati</taxon>
        <taxon>Bacteroidota</taxon>
        <taxon>Bacteroidia</taxon>
        <taxon>Marinilabiliales</taxon>
        <taxon>Marinilabiliaceae</taxon>
        <taxon>Marinilabilia</taxon>
    </lineage>
</organism>
<dbReference type="Gene3D" id="1.10.1060.10">
    <property type="entry name" value="Alpha-helical ferredoxin"/>
    <property type="match status" value="1"/>
</dbReference>
<dbReference type="SUPFAM" id="SSF46548">
    <property type="entry name" value="alpha-helical ferredoxin"/>
    <property type="match status" value="1"/>
</dbReference>
<dbReference type="GO" id="GO:0005886">
    <property type="term" value="C:plasma membrane"/>
    <property type="evidence" value="ECO:0007669"/>
    <property type="project" value="TreeGrafter"/>
</dbReference>
<dbReference type="EMBL" id="QPIZ01000002">
    <property type="protein sequence ID" value="RCW38906.1"/>
    <property type="molecule type" value="Genomic_DNA"/>
</dbReference>
<keyword evidence="4" id="KW-0408">Iron</keyword>
<feature type="transmembrane region" description="Helical" evidence="6">
    <location>
        <begin position="15"/>
        <end position="36"/>
    </location>
</feature>
<proteinExistence type="predicted"/>
<keyword evidence="6" id="KW-0812">Transmembrane</keyword>
<keyword evidence="9" id="KW-1185">Reference proteome</keyword>
<evidence type="ECO:0000256" key="6">
    <source>
        <dbReference type="SAM" id="Phobius"/>
    </source>
</evidence>
<sequence>MEALLHRKIFRKNPVLGYMHMSLAFGWFLLIVVGHLETMIAEHSLFVPFHKAVFFRYYEGFDEFFLSGLFSFLMDFLLLFVLSGLMFAIVKRFRKKLFGLRRTTHLKSGDKIALTSLWLIFPLRLLAESTSAAVYHNGGFLTSGVGAAIDFIGNPAIFYYPLWMAYSLSLGFFFVALPNSRYMHIPTEVVFIFLRVAGIRLKKQNDSYTDVQVFSCSRCGICLDKCQLSVAGIDDSQSVYLLKNIRNKNLSDEKLFNCLMCGRCQVDCPVGIETIELRTVQRIESTREYNSSYDYLIQEVATKADVVYFAGCMTHLTPRVISSMKKIFATAEEDVWFMDEVKAPCCGRPLMLAGQYEAARKLIENNSRMILDSGAHTLVVSCPICYKVFKEDYKLPDVEVVFHAQYIYDLIHSGKLSVDTSNQRMVYHDPCELGRGMGMYETPRKLLGRIGEVVHMKDEKEYAFCCGGSLGNLKISEDKRKLLRDQALVTYEGFSPNILVTACPKCKKTFAAGRKLKVFDLAEVVAGAICVDSLSKEKEILEKQEADCYAVEGL</sequence>
<name>A0A368VCR4_9BACT</name>
<dbReference type="InterPro" id="IPR051460">
    <property type="entry name" value="HdrC_iron-sulfur_subunit"/>
</dbReference>
<dbReference type="PANTHER" id="PTHR43255:SF1">
    <property type="entry name" value="IRON-SULFUR-BINDING OXIDOREDUCTASE FADF-RELATED"/>
    <property type="match status" value="1"/>
</dbReference>
<dbReference type="GO" id="GO:0016491">
    <property type="term" value="F:oxidoreductase activity"/>
    <property type="evidence" value="ECO:0007669"/>
    <property type="project" value="UniProtKB-KW"/>
</dbReference>
<evidence type="ECO:0000313" key="9">
    <source>
        <dbReference type="Proteomes" id="UP000252733"/>
    </source>
</evidence>
<dbReference type="Gene3D" id="1.20.950.20">
    <property type="entry name" value="Transmembrane di-heme cytochromes, Chain C"/>
    <property type="match status" value="1"/>
</dbReference>
<dbReference type="GO" id="GO:0046872">
    <property type="term" value="F:metal ion binding"/>
    <property type="evidence" value="ECO:0007669"/>
    <property type="project" value="UniProtKB-KW"/>
</dbReference>
<dbReference type="Proteomes" id="UP000252733">
    <property type="component" value="Unassembled WGS sequence"/>
</dbReference>
<dbReference type="PROSITE" id="PS51379">
    <property type="entry name" value="4FE4S_FER_2"/>
    <property type="match status" value="1"/>
</dbReference>
<accession>A0A368VCR4</accession>
<keyword evidence="2" id="KW-0479">Metal-binding</keyword>
<evidence type="ECO:0000256" key="4">
    <source>
        <dbReference type="ARBA" id="ARBA00023004"/>
    </source>
</evidence>
<evidence type="ECO:0000259" key="7">
    <source>
        <dbReference type="PROSITE" id="PS51379"/>
    </source>
</evidence>
<dbReference type="InterPro" id="IPR017900">
    <property type="entry name" value="4Fe4S_Fe_S_CS"/>
</dbReference>
<keyword evidence="5" id="KW-0411">Iron-sulfur</keyword>
<keyword evidence="6" id="KW-0472">Membrane</keyword>
<feature type="transmembrane region" description="Helical" evidence="6">
    <location>
        <begin position="157"/>
        <end position="177"/>
    </location>
</feature>
<comment type="caution">
    <text evidence="8">The sequence shown here is derived from an EMBL/GenBank/DDBJ whole genome shotgun (WGS) entry which is preliminary data.</text>
</comment>
<dbReference type="Pfam" id="PF13183">
    <property type="entry name" value="Fer4_8"/>
    <property type="match status" value="1"/>
</dbReference>